<dbReference type="PANTHER" id="PTHR43280:SF2">
    <property type="entry name" value="HTH-TYPE TRANSCRIPTIONAL REGULATOR EXSA"/>
    <property type="match status" value="1"/>
</dbReference>
<dbReference type="GO" id="GO:0043565">
    <property type="term" value="F:sequence-specific DNA binding"/>
    <property type="evidence" value="ECO:0007669"/>
    <property type="project" value="InterPro"/>
</dbReference>
<dbReference type="Proteomes" id="UP000319483">
    <property type="component" value="Unassembled WGS sequence"/>
</dbReference>
<dbReference type="EMBL" id="VMHM01000013">
    <property type="protein sequence ID" value="TSJ98039.1"/>
    <property type="molecule type" value="Genomic_DNA"/>
</dbReference>
<dbReference type="Pfam" id="PF12833">
    <property type="entry name" value="HTH_18"/>
    <property type="match status" value="1"/>
</dbReference>
<organism evidence="3 4">
    <name type="scientific">Gilliamella apicola</name>
    <dbReference type="NCBI Taxonomy" id="1196095"/>
    <lineage>
        <taxon>Bacteria</taxon>
        <taxon>Pseudomonadati</taxon>
        <taxon>Pseudomonadota</taxon>
        <taxon>Gammaproteobacteria</taxon>
        <taxon>Orbales</taxon>
        <taxon>Orbaceae</taxon>
        <taxon>Gilliamella</taxon>
    </lineage>
</organism>
<dbReference type="GO" id="GO:0003700">
    <property type="term" value="F:DNA-binding transcription factor activity"/>
    <property type="evidence" value="ECO:0007669"/>
    <property type="project" value="InterPro"/>
</dbReference>
<evidence type="ECO:0000313" key="4">
    <source>
        <dbReference type="Proteomes" id="UP000319483"/>
    </source>
</evidence>
<reference evidence="3 4" key="1">
    <citation type="submission" date="2019-07" db="EMBL/GenBank/DDBJ databases">
        <title>Gilliamella genomes.</title>
        <authorList>
            <person name="Zheng H."/>
        </authorList>
    </citation>
    <scope>NUCLEOTIDE SEQUENCE [LARGE SCALE GENOMIC DNA]</scope>
    <source>
        <strain evidence="3 4">W8127</strain>
    </source>
</reference>
<comment type="caution">
    <text evidence="3">The sequence shown here is derived from an EMBL/GenBank/DDBJ whole genome shotgun (WGS) entry which is preliminary data.</text>
</comment>
<dbReference type="InterPro" id="IPR018060">
    <property type="entry name" value="HTH_AraC"/>
</dbReference>
<feature type="domain" description="HTH araC/xylS-type" evidence="2">
    <location>
        <begin position="150"/>
        <end position="247"/>
    </location>
</feature>
<evidence type="ECO:0000313" key="3">
    <source>
        <dbReference type="EMBL" id="TSJ98039.1"/>
    </source>
</evidence>
<dbReference type="PANTHER" id="PTHR43280">
    <property type="entry name" value="ARAC-FAMILY TRANSCRIPTIONAL REGULATOR"/>
    <property type="match status" value="1"/>
</dbReference>
<dbReference type="PROSITE" id="PS01124">
    <property type="entry name" value="HTH_ARAC_FAMILY_2"/>
    <property type="match status" value="1"/>
</dbReference>
<dbReference type="RefSeq" id="WP_086326721.1">
    <property type="nucleotide sequence ID" value="NZ_MZNH01000082.1"/>
</dbReference>
<keyword evidence="1" id="KW-0238">DNA-binding</keyword>
<name>A0A556SA61_9GAMM</name>
<sequence length="279" mass="31972">MLPDNSLIKLYEQSTANLYFFHNTITDKHSHPCLQLTISLHDILITLETDDENHHGFGFIIRSNIPHKLNTNKTCVINFLVEPEAPFFNLLSDFTKVNPVYLISKKQSLILAQYFIHSVKNKCLFDIQHIANLLHGSKTEYSYQQDNRIVKATSIISTLPIKLISSKELAAKVHLSESHFLHIFRAKLGINFRGYLLWKRLRDATNNLESKSNLTTLANDKGFADVAHFSRTCLSSFGLRPSELKRALMPEDKSNEITSIDCFNNDHFQEEFKIIPILG</sequence>
<dbReference type="SMART" id="SM00342">
    <property type="entry name" value="HTH_ARAC"/>
    <property type="match status" value="1"/>
</dbReference>
<dbReference type="AlphaFoldDB" id="A0A556SA61"/>
<gene>
    <name evidence="3" type="ORF">FPQ15_10230</name>
</gene>
<proteinExistence type="predicted"/>
<evidence type="ECO:0000256" key="1">
    <source>
        <dbReference type="ARBA" id="ARBA00023125"/>
    </source>
</evidence>
<accession>A0A556SA61</accession>
<evidence type="ECO:0000259" key="2">
    <source>
        <dbReference type="PROSITE" id="PS01124"/>
    </source>
</evidence>
<dbReference type="Gene3D" id="1.10.10.60">
    <property type="entry name" value="Homeodomain-like"/>
    <property type="match status" value="1"/>
</dbReference>
<protein>
    <submittedName>
        <fullName evidence="3">AraC family transcriptional regulator</fullName>
    </submittedName>
</protein>